<comment type="caution">
    <text evidence="1">The sequence shown here is derived from an EMBL/GenBank/DDBJ whole genome shotgun (WGS) entry which is preliminary data.</text>
</comment>
<name>A0ACC3TBH9_LIPKO</name>
<evidence type="ECO:0000313" key="2">
    <source>
        <dbReference type="Proteomes" id="UP001433508"/>
    </source>
</evidence>
<keyword evidence="2" id="KW-1185">Reference proteome</keyword>
<proteinExistence type="predicted"/>
<organism evidence="1 2">
    <name type="scientific">Lipomyces kononenkoae</name>
    <name type="common">Yeast</name>
    <dbReference type="NCBI Taxonomy" id="34357"/>
    <lineage>
        <taxon>Eukaryota</taxon>
        <taxon>Fungi</taxon>
        <taxon>Dikarya</taxon>
        <taxon>Ascomycota</taxon>
        <taxon>Saccharomycotina</taxon>
        <taxon>Lipomycetes</taxon>
        <taxon>Lipomycetales</taxon>
        <taxon>Lipomycetaceae</taxon>
        <taxon>Lipomyces</taxon>
    </lineage>
</organism>
<reference evidence="2" key="1">
    <citation type="journal article" date="2024" name="Front. Bioeng. Biotechnol.">
        <title>Genome-scale model development and genomic sequencing of the oleaginous clade Lipomyces.</title>
        <authorList>
            <person name="Czajka J.J."/>
            <person name="Han Y."/>
            <person name="Kim J."/>
            <person name="Mondo S.J."/>
            <person name="Hofstad B.A."/>
            <person name="Robles A."/>
            <person name="Haridas S."/>
            <person name="Riley R."/>
            <person name="LaButti K."/>
            <person name="Pangilinan J."/>
            <person name="Andreopoulos W."/>
            <person name="Lipzen A."/>
            <person name="Yan J."/>
            <person name="Wang M."/>
            <person name="Ng V."/>
            <person name="Grigoriev I.V."/>
            <person name="Spatafora J.W."/>
            <person name="Magnuson J.K."/>
            <person name="Baker S.E."/>
            <person name="Pomraning K.R."/>
        </authorList>
    </citation>
    <scope>NUCLEOTIDE SEQUENCE [LARGE SCALE GENOMIC DNA]</scope>
    <source>
        <strain evidence="2">CBS 7786</strain>
    </source>
</reference>
<dbReference type="Proteomes" id="UP001433508">
    <property type="component" value="Unassembled WGS sequence"/>
</dbReference>
<evidence type="ECO:0000313" key="1">
    <source>
        <dbReference type="EMBL" id="KAK9241262.1"/>
    </source>
</evidence>
<protein>
    <submittedName>
        <fullName evidence="1">Afadin and alpha-actinin-binding-domain-containing protein</fullName>
    </submittedName>
</protein>
<sequence>MDAETDLISASRRLNAALISKGLLDQSNKLTFHEGPDARKIINFIYDIVQRRDKDSELKENLVNTIHEHKASEARLKKVITQLESKCDQFERQLSVVAIQRDKFSTNSKTLELQNRNLQDDIARQKTVHQQIRAQEANERRKRDQQILRMKEKAGFEIRKAKSVSTATGKLSNSSWSSDKYMGSSQSMRAFSEHPDSGSLFREQASNVMPDVIQELTDENARLVALIRETALTLNLFTGEKSVEDNEFDSVLQYLPSTFPELSIEINNSLEAMRDILHEPKYVAIEDLHQREQEIERLKKQLDTMTTNWKDAIQTMDEWNQYMDGKLVLPPTANLTQWQMPMDNDETSARDDKFQQNEKEDSKAMLLKAAPEDSNSNHVTNETAANIDNKYSQGSGKVSSIQDKENVSTPAPESSTLSSRIPVKQKIAKSTSASTTNYPWRMLSEITNETSHSSIYNQQGREQQDVVTRVKLDDKAPLLTPFSTVRAYDEEKANLVALDESQVIRELDTGTNVDKANTPPCPEGPPRYSLSGAHGANEHRIKSDDKEGDVDPLSPTVRQIIKEAGVTPSRKTFSGITGRTGLAPVTRTSLHFTSSPTVELSPIKLSSLESSATVKPSTLKRRRESAESITDNNYVGLSPVKLPKRLKWDD</sequence>
<gene>
    <name evidence="1" type="ORF">V1525DRAFT_453174</name>
</gene>
<accession>A0ACC3TBH9</accession>
<dbReference type="EMBL" id="MU971335">
    <property type="protein sequence ID" value="KAK9241262.1"/>
    <property type="molecule type" value="Genomic_DNA"/>
</dbReference>